<comment type="similarity">
    <text evidence="1">Belongs to the glycosyltransferase 2 family.</text>
</comment>
<accession>A0ABY2TLH0</accession>
<dbReference type="Pfam" id="PF00535">
    <property type="entry name" value="Glycos_transf_2"/>
    <property type="match status" value="1"/>
</dbReference>
<evidence type="ECO:0000259" key="4">
    <source>
        <dbReference type="Pfam" id="PF00535"/>
    </source>
</evidence>
<evidence type="ECO:0000256" key="3">
    <source>
        <dbReference type="ARBA" id="ARBA00022679"/>
    </source>
</evidence>
<keyword evidence="6" id="KW-1185">Reference proteome</keyword>
<protein>
    <submittedName>
        <fullName evidence="5">Glycosyltransferase family 2 protein</fullName>
    </submittedName>
</protein>
<name>A0ABY2TLH0_9SPIR</name>
<sequence length="102" mass="11691">MDYDVTLSITTYNEEKYLPILLDSIKRQKTNLKMDILVIDDSSTDMTLEIANSYEGVRIIHNDIKSDVQYMRNTGLKEAFGKVIIFFDADVAISDNFVESMV</sequence>
<evidence type="ECO:0000313" key="6">
    <source>
        <dbReference type="Proteomes" id="UP000310168"/>
    </source>
</evidence>
<dbReference type="EMBL" id="SJDU01000851">
    <property type="protein sequence ID" value="TKZ20830.1"/>
    <property type="molecule type" value="Genomic_DNA"/>
</dbReference>
<reference evidence="5 6" key="1">
    <citation type="journal article" date="2019" name="Anaerobe">
        <title>Brachyspira catarrhinii sp. nov., an anaerobic intestinal spirochaete isolated from vervet monkeys may have been misidentified as Brachyspira aalborgi in previous studies.</title>
        <authorList>
            <person name="Phillips N.D."/>
            <person name="La T."/>
            <person name="Hampson D.J."/>
        </authorList>
    </citation>
    <scope>NUCLEOTIDE SEQUENCE [LARGE SCALE GENOMIC DNA]</scope>
    <source>
        <strain evidence="5 6">Z12</strain>
    </source>
</reference>
<dbReference type="PANTHER" id="PTHR43630">
    <property type="entry name" value="POLY-BETA-1,6-N-ACETYL-D-GLUCOSAMINE SYNTHASE"/>
    <property type="match status" value="1"/>
</dbReference>
<dbReference type="Proteomes" id="UP000310168">
    <property type="component" value="Unassembled WGS sequence"/>
</dbReference>
<evidence type="ECO:0000256" key="2">
    <source>
        <dbReference type="ARBA" id="ARBA00022676"/>
    </source>
</evidence>
<dbReference type="InterPro" id="IPR001173">
    <property type="entry name" value="Glyco_trans_2-like"/>
</dbReference>
<organism evidence="5 6">
    <name type="scientific">Brachyspira catarrhinii</name>
    <dbReference type="NCBI Taxonomy" id="2528966"/>
    <lineage>
        <taxon>Bacteria</taxon>
        <taxon>Pseudomonadati</taxon>
        <taxon>Spirochaetota</taxon>
        <taxon>Spirochaetia</taxon>
        <taxon>Brachyspirales</taxon>
        <taxon>Brachyspiraceae</taxon>
        <taxon>Brachyspira</taxon>
    </lineage>
</organism>
<dbReference type="RefSeq" id="WP_137999504.1">
    <property type="nucleotide sequence ID" value="NZ_SJDU01000851.1"/>
</dbReference>
<dbReference type="PANTHER" id="PTHR43630:SF1">
    <property type="entry name" value="POLY-BETA-1,6-N-ACETYL-D-GLUCOSAMINE SYNTHASE"/>
    <property type="match status" value="1"/>
</dbReference>
<evidence type="ECO:0000256" key="1">
    <source>
        <dbReference type="ARBA" id="ARBA00006739"/>
    </source>
</evidence>
<comment type="caution">
    <text evidence="5">The sequence shown here is derived from an EMBL/GenBank/DDBJ whole genome shotgun (WGS) entry which is preliminary data.</text>
</comment>
<keyword evidence="3" id="KW-0808">Transferase</keyword>
<proteinExistence type="inferred from homology"/>
<keyword evidence="2" id="KW-0328">Glycosyltransferase</keyword>
<dbReference type="Gene3D" id="3.90.550.10">
    <property type="entry name" value="Spore Coat Polysaccharide Biosynthesis Protein SpsA, Chain A"/>
    <property type="match status" value="1"/>
</dbReference>
<evidence type="ECO:0000313" key="5">
    <source>
        <dbReference type="EMBL" id="TKZ20830.1"/>
    </source>
</evidence>
<dbReference type="SUPFAM" id="SSF53448">
    <property type="entry name" value="Nucleotide-diphospho-sugar transferases"/>
    <property type="match status" value="1"/>
</dbReference>
<feature type="domain" description="Glycosyltransferase 2-like" evidence="4">
    <location>
        <begin position="9"/>
        <end position="102"/>
    </location>
</feature>
<gene>
    <name evidence="5" type="ORF">EZH24_13655</name>
</gene>
<feature type="non-terminal residue" evidence="5">
    <location>
        <position position="102"/>
    </location>
</feature>
<dbReference type="InterPro" id="IPR029044">
    <property type="entry name" value="Nucleotide-diphossugar_trans"/>
</dbReference>